<accession>A0AA40A171</accession>
<sequence length="125" mass="13884">MSAKVSRRIARRMGSRWQISLSYSLPVILASGFFIALWQSWWRRDGVCGLHWFGGFCCGLFYLRGLASGGFAPFPDAAAGCLSHGFEYRALLPGAFRMPPVDFRIWPGAILFGLFPTSSSWLLTG</sequence>
<proteinExistence type="predicted"/>
<gene>
    <name evidence="2" type="ORF">B0H67DRAFT_587433</name>
</gene>
<keyword evidence="1" id="KW-1133">Transmembrane helix</keyword>
<keyword evidence="1" id="KW-0812">Transmembrane</keyword>
<dbReference type="AlphaFoldDB" id="A0AA40A171"/>
<name>A0AA40A171_9PEZI</name>
<organism evidence="2 3">
    <name type="scientific">Lasiosphaeris hirsuta</name>
    <dbReference type="NCBI Taxonomy" id="260670"/>
    <lineage>
        <taxon>Eukaryota</taxon>
        <taxon>Fungi</taxon>
        <taxon>Dikarya</taxon>
        <taxon>Ascomycota</taxon>
        <taxon>Pezizomycotina</taxon>
        <taxon>Sordariomycetes</taxon>
        <taxon>Sordariomycetidae</taxon>
        <taxon>Sordariales</taxon>
        <taxon>Lasiosphaeriaceae</taxon>
        <taxon>Lasiosphaeris</taxon>
    </lineage>
</organism>
<keyword evidence="3" id="KW-1185">Reference proteome</keyword>
<dbReference type="Proteomes" id="UP001172102">
    <property type="component" value="Unassembled WGS sequence"/>
</dbReference>
<keyword evidence="1" id="KW-0472">Membrane</keyword>
<evidence type="ECO:0000313" key="3">
    <source>
        <dbReference type="Proteomes" id="UP001172102"/>
    </source>
</evidence>
<feature type="transmembrane region" description="Helical" evidence="1">
    <location>
        <begin position="21"/>
        <end position="42"/>
    </location>
</feature>
<protein>
    <submittedName>
        <fullName evidence="2">Uncharacterized protein</fullName>
    </submittedName>
</protein>
<comment type="caution">
    <text evidence="2">The sequence shown here is derived from an EMBL/GenBank/DDBJ whole genome shotgun (WGS) entry which is preliminary data.</text>
</comment>
<evidence type="ECO:0000256" key="1">
    <source>
        <dbReference type="SAM" id="Phobius"/>
    </source>
</evidence>
<evidence type="ECO:0000313" key="2">
    <source>
        <dbReference type="EMBL" id="KAK0707398.1"/>
    </source>
</evidence>
<reference evidence="2" key="1">
    <citation type="submission" date="2023-06" db="EMBL/GenBank/DDBJ databases">
        <title>Genome-scale phylogeny and comparative genomics of the fungal order Sordariales.</title>
        <authorList>
            <consortium name="Lawrence Berkeley National Laboratory"/>
            <person name="Hensen N."/>
            <person name="Bonometti L."/>
            <person name="Westerberg I."/>
            <person name="Brannstrom I.O."/>
            <person name="Guillou S."/>
            <person name="Cros-Aarteil S."/>
            <person name="Calhoun S."/>
            <person name="Haridas S."/>
            <person name="Kuo A."/>
            <person name="Mondo S."/>
            <person name="Pangilinan J."/>
            <person name="Riley R."/>
            <person name="Labutti K."/>
            <person name="Andreopoulos B."/>
            <person name="Lipzen A."/>
            <person name="Chen C."/>
            <person name="Yanf M."/>
            <person name="Daum C."/>
            <person name="Ng V."/>
            <person name="Clum A."/>
            <person name="Steindorff A."/>
            <person name="Ohm R."/>
            <person name="Martin F."/>
            <person name="Silar P."/>
            <person name="Natvig D."/>
            <person name="Lalanne C."/>
            <person name="Gautier V."/>
            <person name="Ament-Velasquez S.L."/>
            <person name="Kruys A."/>
            <person name="Hutchinson M.I."/>
            <person name="Powell A.J."/>
            <person name="Barry K."/>
            <person name="Miller A.N."/>
            <person name="Grigoriev I.V."/>
            <person name="Debuchy R."/>
            <person name="Gladieux P."/>
            <person name="Thoren M.H."/>
            <person name="Johannesson H."/>
        </authorList>
    </citation>
    <scope>NUCLEOTIDE SEQUENCE</scope>
    <source>
        <strain evidence="2">SMH4607-1</strain>
    </source>
</reference>
<dbReference type="EMBL" id="JAUKUA010000006">
    <property type="protein sequence ID" value="KAK0707398.1"/>
    <property type="molecule type" value="Genomic_DNA"/>
</dbReference>